<organism evidence="2 3">
    <name type="scientific">Secundilactobacillus oryzae JCM 18671</name>
    <dbReference type="NCBI Taxonomy" id="1291743"/>
    <lineage>
        <taxon>Bacteria</taxon>
        <taxon>Bacillati</taxon>
        <taxon>Bacillota</taxon>
        <taxon>Bacilli</taxon>
        <taxon>Lactobacillales</taxon>
        <taxon>Lactobacillaceae</taxon>
        <taxon>Secundilactobacillus</taxon>
    </lineage>
</organism>
<keyword evidence="3" id="KW-1185">Reference proteome</keyword>
<dbReference type="RefSeq" id="WP_034525953.1">
    <property type="nucleotide sequence ID" value="NZ_BBJM01000002.1"/>
</dbReference>
<sequence length="145" mass="16586">MGKKILKTYFLGLIPFVPAILLAGAKSAHGDLSWHFNWVVIYLIISYLFIFPYVEIRIVRPDQTEMADIDLGSIGGTTIVSSTNSIPSPTINNKELGMQPRDPSVTFYRDKWYNLFCADFTIRLIMILFSPLFIGYYVIKQLLKK</sequence>
<keyword evidence="1" id="KW-1133">Transmembrane helix</keyword>
<dbReference type="eggNOG" id="ENOG5032H30">
    <property type="taxonomic scope" value="Bacteria"/>
</dbReference>
<comment type="caution">
    <text evidence="2">The sequence shown here is derived from an EMBL/GenBank/DDBJ whole genome shotgun (WGS) entry which is preliminary data.</text>
</comment>
<dbReference type="EMBL" id="BBJM01000002">
    <property type="protein sequence ID" value="GAK47098.1"/>
    <property type="molecule type" value="Genomic_DNA"/>
</dbReference>
<protein>
    <submittedName>
        <fullName evidence="2">Uncharacterized protein</fullName>
    </submittedName>
</protein>
<evidence type="ECO:0000313" key="3">
    <source>
        <dbReference type="Proteomes" id="UP000028700"/>
    </source>
</evidence>
<feature type="transmembrane region" description="Helical" evidence="1">
    <location>
        <begin position="35"/>
        <end position="54"/>
    </location>
</feature>
<name>A0A081BGD0_9LACO</name>
<dbReference type="OrthoDB" id="9963160at2"/>
<dbReference type="Proteomes" id="UP000028700">
    <property type="component" value="Unassembled WGS sequence"/>
</dbReference>
<gene>
    <name evidence="2" type="ORF">LOSG293_020360</name>
</gene>
<reference evidence="2" key="1">
    <citation type="journal article" date="2014" name="Genome Announc.">
        <title>Draft Genome Sequence of Lactobacillus oryzae Strain SG293T.</title>
        <authorList>
            <person name="Tanizawa Y."/>
            <person name="Fujisawa T."/>
            <person name="Mochizuki T."/>
            <person name="Kaminuma E."/>
            <person name="Nakamura Y."/>
            <person name="Tohno M."/>
        </authorList>
    </citation>
    <scope>NUCLEOTIDE SEQUENCE [LARGE SCALE GENOMIC DNA]</scope>
    <source>
        <strain evidence="2">SG293</strain>
    </source>
</reference>
<proteinExistence type="predicted"/>
<feature type="transmembrane region" description="Helical" evidence="1">
    <location>
        <begin position="120"/>
        <end position="139"/>
    </location>
</feature>
<accession>A0A081BGD0</accession>
<keyword evidence="1" id="KW-0812">Transmembrane</keyword>
<keyword evidence="1" id="KW-0472">Membrane</keyword>
<evidence type="ECO:0000256" key="1">
    <source>
        <dbReference type="SAM" id="Phobius"/>
    </source>
</evidence>
<dbReference type="AlphaFoldDB" id="A0A081BGD0"/>
<evidence type="ECO:0000313" key="2">
    <source>
        <dbReference type="EMBL" id="GAK47098.1"/>
    </source>
</evidence>